<dbReference type="EMBL" id="MIGB01000031">
    <property type="protein sequence ID" value="OSY37297.1"/>
    <property type="molecule type" value="Genomic_DNA"/>
</dbReference>
<organism evidence="1 2">
    <name type="scientific">Pseudonocardia autotrophica</name>
    <name type="common">Amycolata autotrophica</name>
    <name type="synonym">Nocardia autotrophica</name>
    <dbReference type="NCBI Taxonomy" id="2074"/>
    <lineage>
        <taxon>Bacteria</taxon>
        <taxon>Bacillati</taxon>
        <taxon>Actinomycetota</taxon>
        <taxon>Actinomycetes</taxon>
        <taxon>Pseudonocardiales</taxon>
        <taxon>Pseudonocardiaceae</taxon>
        <taxon>Pseudonocardia</taxon>
    </lineage>
</organism>
<dbReference type="AlphaFoldDB" id="A0A1Y2MRE9"/>
<gene>
    <name evidence="1" type="ORF">BG845_04808</name>
</gene>
<dbReference type="STRING" id="2074.BG845_04808"/>
<dbReference type="Proteomes" id="UP000194360">
    <property type="component" value="Unassembled WGS sequence"/>
</dbReference>
<sequence>MTAGVWSLGGVLRRGRSVTRGADRDQRTALLLDGLVTLTSVLDGFAHLVTESELTAPAAIGAGRYGALCGLLVAPTPMVVPDGARCARCAELRGPGAR</sequence>
<accession>A0A1Y2MRE9</accession>
<evidence type="ECO:0000313" key="1">
    <source>
        <dbReference type="EMBL" id="OSY37297.1"/>
    </source>
</evidence>
<protein>
    <submittedName>
        <fullName evidence="1">Uncharacterized protein</fullName>
    </submittedName>
</protein>
<reference evidence="1 2" key="1">
    <citation type="submission" date="2016-09" db="EMBL/GenBank/DDBJ databases">
        <title>Pseudonocardia autotrophica DSM535, a candidate organism with high potential of specific P450 cytochromes.</title>
        <authorList>
            <person name="Grumaz C."/>
            <person name="Vainshtein Y."/>
            <person name="Kirstahler P."/>
            <person name="Sohn K."/>
        </authorList>
    </citation>
    <scope>NUCLEOTIDE SEQUENCE [LARGE SCALE GENOMIC DNA]</scope>
    <source>
        <strain evidence="1 2">DSM 535</strain>
    </source>
</reference>
<comment type="caution">
    <text evidence="1">The sequence shown here is derived from an EMBL/GenBank/DDBJ whole genome shotgun (WGS) entry which is preliminary data.</text>
</comment>
<proteinExistence type="predicted"/>
<keyword evidence="2" id="KW-1185">Reference proteome</keyword>
<evidence type="ECO:0000313" key="2">
    <source>
        <dbReference type="Proteomes" id="UP000194360"/>
    </source>
</evidence>
<name>A0A1Y2MRE9_PSEAH</name>